<dbReference type="Proteomes" id="UP000824782">
    <property type="component" value="Unassembled WGS sequence"/>
</dbReference>
<evidence type="ECO:0000256" key="1">
    <source>
        <dbReference type="ARBA" id="ARBA00004477"/>
    </source>
</evidence>
<organism evidence="10 11">
    <name type="scientific">Engystomops pustulosus</name>
    <name type="common">Tungara frog</name>
    <name type="synonym">Physalaemus pustulosus</name>
    <dbReference type="NCBI Taxonomy" id="76066"/>
    <lineage>
        <taxon>Eukaryota</taxon>
        <taxon>Metazoa</taxon>
        <taxon>Chordata</taxon>
        <taxon>Craniata</taxon>
        <taxon>Vertebrata</taxon>
        <taxon>Euteleostomi</taxon>
        <taxon>Amphibia</taxon>
        <taxon>Batrachia</taxon>
        <taxon>Anura</taxon>
        <taxon>Neobatrachia</taxon>
        <taxon>Hyloidea</taxon>
        <taxon>Leptodactylidae</taxon>
        <taxon>Leiuperinae</taxon>
        <taxon>Engystomops</taxon>
    </lineage>
</organism>
<keyword evidence="6 9" id="KW-0472">Membrane</keyword>
<dbReference type="GO" id="GO:0016746">
    <property type="term" value="F:acyltransferase activity"/>
    <property type="evidence" value="ECO:0007669"/>
    <property type="project" value="UniProtKB-KW"/>
</dbReference>
<feature type="region of interest" description="Disordered" evidence="8">
    <location>
        <begin position="265"/>
        <end position="287"/>
    </location>
</feature>
<dbReference type="Pfam" id="PF03062">
    <property type="entry name" value="MBOAT"/>
    <property type="match status" value="1"/>
</dbReference>
<dbReference type="PANTHER" id="PTHR13906">
    <property type="entry name" value="PORCUPINE"/>
    <property type="match status" value="1"/>
</dbReference>
<dbReference type="InterPro" id="IPR004299">
    <property type="entry name" value="MBOAT_fam"/>
</dbReference>
<name>A0AAV7CU15_ENGPU</name>
<keyword evidence="3 9" id="KW-0812">Transmembrane</keyword>
<evidence type="ECO:0000256" key="3">
    <source>
        <dbReference type="ARBA" id="ARBA00022692"/>
    </source>
</evidence>
<dbReference type="PANTHER" id="PTHR13906:SF24">
    <property type="entry name" value="MEMBRANE-BOUND O-ACYLTRANSFERASE DOMAIN-CONTAINING PROTEIN 2-LIKE"/>
    <property type="match status" value="1"/>
</dbReference>
<evidence type="ECO:0000313" key="11">
    <source>
        <dbReference type="Proteomes" id="UP000824782"/>
    </source>
</evidence>
<feature type="transmembrane region" description="Helical" evidence="9">
    <location>
        <begin position="161"/>
        <end position="186"/>
    </location>
</feature>
<reference evidence="10" key="1">
    <citation type="thesis" date="2020" institute="ProQuest LLC" country="789 East Eisenhower Parkway, Ann Arbor, MI, USA">
        <title>Comparative Genomics and Chromosome Evolution.</title>
        <authorList>
            <person name="Mudd A.B."/>
        </authorList>
    </citation>
    <scope>NUCLEOTIDE SEQUENCE</scope>
    <source>
        <strain evidence="10">237g6f4</strain>
        <tissue evidence="10">Blood</tissue>
    </source>
</reference>
<keyword evidence="5 9" id="KW-1133">Transmembrane helix</keyword>
<evidence type="ECO:0000256" key="7">
    <source>
        <dbReference type="ARBA" id="ARBA00023315"/>
    </source>
</evidence>
<evidence type="ECO:0000256" key="5">
    <source>
        <dbReference type="ARBA" id="ARBA00022989"/>
    </source>
</evidence>
<dbReference type="EMBL" id="WNYA01000002">
    <property type="protein sequence ID" value="KAG8588612.1"/>
    <property type="molecule type" value="Genomic_DNA"/>
</dbReference>
<keyword evidence="11" id="KW-1185">Reference proteome</keyword>
<comment type="caution">
    <text evidence="10">The sequence shown here is derived from an EMBL/GenBank/DDBJ whole genome shotgun (WGS) entry which is preliminary data.</text>
</comment>
<keyword evidence="4" id="KW-0256">Endoplasmic reticulum</keyword>
<dbReference type="AlphaFoldDB" id="A0AAV7CU15"/>
<dbReference type="InterPro" id="IPR049941">
    <property type="entry name" value="LPLAT_7/PORCN-like"/>
</dbReference>
<sequence length="287" mass="33544">MFFMVDPRRIQIYTLLITMVYLTFFHVRRYANPFVDELDFTVALMTLTQKMSRFAFEYHDGTVRSYQSLTPTQKSLAIKRPKYYFAWTLADVINNAAGFGYNGVLDYGEERWDLLSNLNILRIETATSFKMYIDNWNIQTAVWLKEVCYDRSPFNPLLSTFILSAAWHGVHPGYYFTFLTAVPVTLAARRVRQTIRPWFQHTSWSKLIYSLITWLCTQIAMSYTVAPFILLGLGPSLQLYRSLGFCLHIIPLVLLLILPNRKRHNTEEGSSKQPSCDRNYNHLKKET</sequence>
<evidence type="ECO:0000256" key="4">
    <source>
        <dbReference type="ARBA" id="ARBA00022824"/>
    </source>
</evidence>
<evidence type="ECO:0000256" key="6">
    <source>
        <dbReference type="ARBA" id="ARBA00023136"/>
    </source>
</evidence>
<keyword evidence="7" id="KW-0012">Acyltransferase</keyword>
<feature type="transmembrane region" description="Helical" evidence="9">
    <location>
        <begin position="239"/>
        <end position="258"/>
    </location>
</feature>
<protein>
    <submittedName>
        <fullName evidence="10">Uncharacterized protein</fullName>
    </submittedName>
</protein>
<proteinExistence type="predicted"/>
<dbReference type="GO" id="GO:0005789">
    <property type="term" value="C:endoplasmic reticulum membrane"/>
    <property type="evidence" value="ECO:0007669"/>
    <property type="project" value="UniProtKB-SubCell"/>
</dbReference>
<gene>
    <name evidence="10" type="ORF">GDO81_006037</name>
</gene>
<accession>A0AAV7CU15</accession>
<keyword evidence="2" id="KW-0808">Transferase</keyword>
<evidence type="ECO:0000256" key="2">
    <source>
        <dbReference type="ARBA" id="ARBA00022679"/>
    </source>
</evidence>
<dbReference type="GO" id="GO:0030258">
    <property type="term" value="P:lipid modification"/>
    <property type="evidence" value="ECO:0007669"/>
    <property type="project" value="TreeGrafter"/>
</dbReference>
<evidence type="ECO:0000313" key="10">
    <source>
        <dbReference type="EMBL" id="KAG8588612.1"/>
    </source>
</evidence>
<feature type="transmembrane region" description="Helical" evidence="9">
    <location>
        <begin position="207"/>
        <end position="233"/>
    </location>
</feature>
<evidence type="ECO:0000256" key="8">
    <source>
        <dbReference type="SAM" id="MobiDB-lite"/>
    </source>
</evidence>
<comment type="subcellular location">
    <subcellularLocation>
        <location evidence="1">Endoplasmic reticulum membrane</location>
        <topology evidence="1">Multi-pass membrane protein</topology>
    </subcellularLocation>
</comment>
<evidence type="ECO:0000256" key="9">
    <source>
        <dbReference type="SAM" id="Phobius"/>
    </source>
</evidence>
<feature type="transmembrane region" description="Helical" evidence="9">
    <location>
        <begin position="12"/>
        <end position="31"/>
    </location>
</feature>